<dbReference type="EMBL" id="KK914256">
    <property type="protein sequence ID" value="KDP44277.1"/>
    <property type="molecule type" value="Genomic_DNA"/>
</dbReference>
<dbReference type="OrthoDB" id="1036688at2759"/>
<gene>
    <name evidence="3" type="ORF">JCGZ_05744</name>
</gene>
<keyword evidence="1" id="KW-0677">Repeat</keyword>
<accession>A0A067L7B2</accession>
<dbReference type="InterPro" id="IPR046349">
    <property type="entry name" value="C1-like_sf"/>
</dbReference>
<reference evidence="3 4" key="1">
    <citation type="journal article" date="2014" name="PLoS ONE">
        <title>Global Analysis of Gene Expression Profiles in Physic Nut (Jatropha curcas L.) Seedlings Exposed to Salt Stress.</title>
        <authorList>
            <person name="Zhang L."/>
            <person name="Zhang C."/>
            <person name="Wu P."/>
            <person name="Chen Y."/>
            <person name="Li M."/>
            <person name="Jiang H."/>
            <person name="Wu G."/>
        </authorList>
    </citation>
    <scope>NUCLEOTIDE SEQUENCE [LARGE SCALE GENOMIC DNA]</scope>
    <source>
        <strain evidence="4">cv. GZQX0401</strain>
        <tissue evidence="3">Young leaves</tissue>
    </source>
</reference>
<dbReference type="PROSITE" id="PS00018">
    <property type="entry name" value="EF_HAND_1"/>
    <property type="match status" value="1"/>
</dbReference>
<evidence type="ECO:0000313" key="4">
    <source>
        <dbReference type="Proteomes" id="UP000027138"/>
    </source>
</evidence>
<dbReference type="PANTHER" id="PTHR37807">
    <property type="entry name" value="OS07G0160300 PROTEIN"/>
    <property type="match status" value="1"/>
</dbReference>
<proteinExistence type="predicted"/>
<dbReference type="InterPro" id="IPR002048">
    <property type="entry name" value="EF_hand_dom"/>
</dbReference>
<dbReference type="PROSITE" id="PS50222">
    <property type="entry name" value="EF_HAND_2"/>
    <property type="match status" value="1"/>
</dbReference>
<organism evidence="3 4">
    <name type="scientific">Jatropha curcas</name>
    <name type="common">Barbados nut</name>
    <dbReference type="NCBI Taxonomy" id="180498"/>
    <lineage>
        <taxon>Eukaryota</taxon>
        <taxon>Viridiplantae</taxon>
        <taxon>Streptophyta</taxon>
        <taxon>Embryophyta</taxon>
        <taxon>Tracheophyta</taxon>
        <taxon>Spermatophyta</taxon>
        <taxon>Magnoliopsida</taxon>
        <taxon>eudicotyledons</taxon>
        <taxon>Gunneridae</taxon>
        <taxon>Pentapetalae</taxon>
        <taxon>rosids</taxon>
        <taxon>fabids</taxon>
        <taxon>Malpighiales</taxon>
        <taxon>Euphorbiaceae</taxon>
        <taxon>Crotonoideae</taxon>
        <taxon>Jatropheae</taxon>
        <taxon>Jatropha</taxon>
    </lineage>
</organism>
<evidence type="ECO:0000313" key="3">
    <source>
        <dbReference type="EMBL" id="KDP44277.1"/>
    </source>
</evidence>
<dbReference type="PANTHER" id="PTHR37807:SF4">
    <property type="entry name" value="DC1 DOMAIN-CONTAINING PROTEIN"/>
    <property type="match status" value="1"/>
</dbReference>
<protein>
    <recommendedName>
        <fullName evidence="2">EF-hand domain-containing protein</fullName>
    </recommendedName>
</protein>
<sequence length="456" mass="53285">MEELKLKSPLIIAVIDDSKSNDTVAAKLASFLKYPLIDQDDITRALLNLIPPTQLPDELTSNLPFETVRQITSTQLGLNINLVLNLAPSHSTHLKKLVELASSRKAHLIIMECGTQNNNNLGYDIERVPKIRVDKNSLDVKKIVSEMFILLEKKDEDDARETESLEKSNIRQPTNDHLHALNFYDQQKNIEFECRRCSRPCDGTFYKCEDCNEFTLHKVCAESASKVSDCPPFLRSVKPNHYDFPKTYKCKNCQKFSYDCYDCLFGTHLSHEFLPTNLHSRHHYHRLNLTVIPFRYNYQYLCNFCEKVGSSVSYKCYECNYDVHVDCILPKAIKTKNGEHIFVLTSRNSDVAAAYYHCDICHQDIERGQLYYECHEYGFEFVDIHSMCMPIESQAIDTIISRKMLIKEELRRRRLYNVNDEILRNILRKFDEDKDKIVSQAELRKTGHYIEYLHHW</sequence>
<keyword evidence="4" id="KW-1185">Reference proteome</keyword>
<dbReference type="InterPro" id="IPR004146">
    <property type="entry name" value="DC1"/>
</dbReference>
<evidence type="ECO:0000256" key="1">
    <source>
        <dbReference type="ARBA" id="ARBA00022737"/>
    </source>
</evidence>
<dbReference type="GO" id="GO:0005509">
    <property type="term" value="F:calcium ion binding"/>
    <property type="evidence" value="ECO:0007669"/>
    <property type="project" value="InterPro"/>
</dbReference>
<dbReference type="AlphaFoldDB" id="A0A067L7B2"/>
<dbReference type="SUPFAM" id="SSF57889">
    <property type="entry name" value="Cysteine-rich domain"/>
    <property type="match status" value="2"/>
</dbReference>
<dbReference type="Proteomes" id="UP000027138">
    <property type="component" value="Unassembled WGS sequence"/>
</dbReference>
<feature type="domain" description="EF-hand" evidence="2">
    <location>
        <begin position="418"/>
        <end position="453"/>
    </location>
</feature>
<dbReference type="InterPro" id="IPR027417">
    <property type="entry name" value="P-loop_NTPase"/>
</dbReference>
<evidence type="ECO:0000259" key="2">
    <source>
        <dbReference type="PROSITE" id="PS50222"/>
    </source>
</evidence>
<dbReference type="InterPro" id="IPR018247">
    <property type="entry name" value="EF_Hand_1_Ca_BS"/>
</dbReference>
<name>A0A067L7B2_JATCU</name>
<dbReference type="Gene3D" id="3.40.50.300">
    <property type="entry name" value="P-loop containing nucleotide triphosphate hydrolases"/>
    <property type="match status" value="1"/>
</dbReference>
<dbReference type="Pfam" id="PF03107">
    <property type="entry name" value="C1_2"/>
    <property type="match status" value="2"/>
</dbReference>
<dbReference type="STRING" id="180498.A0A067L7B2"/>